<dbReference type="InterPro" id="IPR011991">
    <property type="entry name" value="ArsR-like_HTH"/>
</dbReference>
<sequence length="116" mass="12262">MTERAPECCTPLGSATITDAEAASTAELFKALAHPQRVKILNLLAVNGAAMCVLDIATTLELPQPNASHHLKLLSRAGLLTRQQCGTWAYYGLNHEVLERLSAVTAVTRPAAALGA</sequence>
<dbReference type="PANTHER" id="PTHR33154">
    <property type="entry name" value="TRANSCRIPTIONAL REGULATOR, ARSR FAMILY"/>
    <property type="match status" value="1"/>
</dbReference>
<dbReference type="AlphaFoldDB" id="A0A7W8EGW0"/>
<dbReference type="Proteomes" id="UP000568380">
    <property type="component" value="Unassembled WGS sequence"/>
</dbReference>
<dbReference type="SUPFAM" id="SSF46785">
    <property type="entry name" value="Winged helix' DNA-binding domain"/>
    <property type="match status" value="1"/>
</dbReference>
<dbReference type="InterPro" id="IPR036388">
    <property type="entry name" value="WH-like_DNA-bd_sf"/>
</dbReference>
<accession>A0A7W8EGW0</accession>
<dbReference type="InterPro" id="IPR051081">
    <property type="entry name" value="HTH_MetalResp_TranReg"/>
</dbReference>
<dbReference type="RefSeq" id="WP_184964275.1">
    <property type="nucleotide sequence ID" value="NZ_JACHIN010000006.1"/>
</dbReference>
<name>A0A7W8EGW0_9ACTN</name>
<dbReference type="InterPro" id="IPR001845">
    <property type="entry name" value="HTH_ArsR_DNA-bd_dom"/>
</dbReference>
<dbReference type="Gene3D" id="1.10.10.10">
    <property type="entry name" value="Winged helix-like DNA-binding domain superfamily/Winged helix DNA-binding domain"/>
    <property type="match status" value="1"/>
</dbReference>
<dbReference type="SMART" id="SM00418">
    <property type="entry name" value="HTH_ARSR"/>
    <property type="match status" value="1"/>
</dbReference>
<dbReference type="PANTHER" id="PTHR33154:SF18">
    <property type="entry name" value="ARSENICAL RESISTANCE OPERON REPRESSOR"/>
    <property type="match status" value="1"/>
</dbReference>
<dbReference type="NCBIfam" id="NF033788">
    <property type="entry name" value="HTH_metalloreg"/>
    <property type="match status" value="1"/>
</dbReference>
<dbReference type="CDD" id="cd00090">
    <property type="entry name" value="HTH_ARSR"/>
    <property type="match status" value="1"/>
</dbReference>
<evidence type="ECO:0000313" key="5">
    <source>
        <dbReference type="EMBL" id="MBB5078984.1"/>
    </source>
</evidence>
<dbReference type="GO" id="GO:0003700">
    <property type="term" value="F:DNA-binding transcription factor activity"/>
    <property type="evidence" value="ECO:0007669"/>
    <property type="project" value="InterPro"/>
</dbReference>
<evidence type="ECO:0000256" key="1">
    <source>
        <dbReference type="ARBA" id="ARBA00023015"/>
    </source>
</evidence>
<dbReference type="PRINTS" id="PR00778">
    <property type="entry name" value="HTHARSR"/>
</dbReference>
<comment type="caution">
    <text evidence="5">The sequence shown here is derived from an EMBL/GenBank/DDBJ whole genome shotgun (WGS) entry which is preliminary data.</text>
</comment>
<gene>
    <name evidence="5" type="ORF">HNR40_004470</name>
</gene>
<proteinExistence type="predicted"/>
<evidence type="ECO:0000256" key="3">
    <source>
        <dbReference type="ARBA" id="ARBA00023163"/>
    </source>
</evidence>
<protein>
    <submittedName>
        <fullName evidence="5">ArsR family transcriptional regulator</fullName>
    </submittedName>
</protein>
<evidence type="ECO:0000313" key="6">
    <source>
        <dbReference type="Proteomes" id="UP000568380"/>
    </source>
</evidence>
<dbReference type="GO" id="GO:0003677">
    <property type="term" value="F:DNA binding"/>
    <property type="evidence" value="ECO:0007669"/>
    <property type="project" value="UniProtKB-KW"/>
</dbReference>
<reference evidence="5 6" key="1">
    <citation type="submission" date="2020-08" db="EMBL/GenBank/DDBJ databases">
        <title>Genomic Encyclopedia of Type Strains, Phase IV (KMG-IV): sequencing the most valuable type-strain genomes for metagenomic binning, comparative biology and taxonomic classification.</title>
        <authorList>
            <person name="Goeker M."/>
        </authorList>
    </citation>
    <scope>NUCLEOTIDE SEQUENCE [LARGE SCALE GENOMIC DNA]</scope>
    <source>
        <strain evidence="5 6">DSM 45385</strain>
    </source>
</reference>
<keyword evidence="3" id="KW-0804">Transcription</keyword>
<dbReference type="Pfam" id="PF01022">
    <property type="entry name" value="HTH_5"/>
    <property type="match status" value="1"/>
</dbReference>
<feature type="domain" description="HTH arsR-type" evidence="4">
    <location>
        <begin position="17"/>
        <end position="112"/>
    </location>
</feature>
<keyword evidence="6" id="KW-1185">Reference proteome</keyword>
<evidence type="ECO:0000256" key="2">
    <source>
        <dbReference type="ARBA" id="ARBA00023125"/>
    </source>
</evidence>
<keyword evidence="2" id="KW-0238">DNA-binding</keyword>
<dbReference type="InterPro" id="IPR036390">
    <property type="entry name" value="WH_DNA-bd_sf"/>
</dbReference>
<keyword evidence="1" id="KW-0805">Transcription regulation</keyword>
<dbReference type="EMBL" id="JACHIN010000006">
    <property type="protein sequence ID" value="MBB5078984.1"/>
    <property type="molecule type" value="Genomic_DNA"/>
</dbReference>
<evidence type="ECO:0000259" key="4">
    <source>
        <dbReference type="PROSITE" id="PS50987"/>
    </source>
</evidence>
<organism evidence="5 6">
    <name type="scientific">Nonomuraea endophytica</name>
    <dbReference type="NCBI Taxonomy" id="714136"/>
    <lineage>
        <taxon>Bacteria</taxon>
        <taxon>Bacillati</taxon>
        <taxon>Actinomycetota</taxon>
        <taxon>Actinomycetes</taxon>
        <taxon>Streptosporangiales</taxon>
        <taxon>Streptosporangiaceae</taxon>
        <taxon>Nonomuraea</taxon>
    </lineage>
</organism>
<dbReference type="PROSITE" id="PS50987">
    <property type="entry name" value="HTH_ARSR_2"/>
    <property type="match status" value="1"/>
</dbReference>